<dbReference type="Proteomes" id="UP000242188">
    <property type="component" value="Unassembled WGS sequence"/>
</dbReference>
<proteinExistence type="predicted"/>
<sequence>MGLYLKPSEIRYTQATISGVFRQTTRHKNTQIGKTLDDILVASSSIDQIPKITVCKKNGQWYSFDNRRLWIFKKLEKYGICSKILVKSKRFKKIKFTTKFTTKSDGTTVELRGGDAGGTYWRQQEELVNSHHSDLNDSTAELHNNSKKTETKRTPSAASLTTRSVHGDGAENLSDLKYDISSWPSSAVLDLYFPIMLESSGTPNRNGLDKADTNLKLPETSDGSYSTFNDSHYDETRTLPVSPEKSDDGPDSTLGDFHNDLKCFPVSQETSDDSSDSTSGSLNVTLPLSQEMRVCDSDSTLYDSNNPETSSMDTTLMSPVLTDSIADTELLGLRLADLGLRFLSAGFSTHTVMSTSENKSPTLRSSSEYGGGKKKKRKKKKK</sequence>
<keyword evidence="3" id="KW-1185">Reference proteome</keyword>
<accession>A0A210QX02</accession>
<organism evidence="2 3">
    <name type="scientific">Mizuhopecten yessoensis</name>
    <name type="common">Japanese scallop</name>
    <name type="synonym">Patinopecten yessoensis</name>
    <dbReference type="NCBI Taxonomy" id="6573"/>
    <lineage>
        <taxon>Eukaryota</taxon>
        <taxon>Metazoa</taxon>
        <taxon>Spiralia</taxon>
        <taxon>Lophotrochozoa</taxon>
        <taxon>Mollusca</taxon>
        <taxon>Bivalvia</taxon>
        <taxon>Autobranchia</taxon>
        <taxon>Pteriomorphia</taxon>
        <taxon>Pectinida</taxon>
        <taxon>Pectinoidea</taxon>
        <taxon>Pectinidae</taxon>
        <taxon>Mizuhopecten</taxon>
    </lineage>
</organism>
<feature type="region of interest" description="Disordered" evidence="1">
    <location>
        <begin position="200"/>
        <end position="259"/>
    </location>
</feature>
<dbReference type="PANTHER" id="PTHR35378:SF1">
    <property type="entry name" value="C2H2-TYPE DOMAIN-CONTAINING PROTEIN"/>
    <property type="match status" value="1"/>
</dbReference>
<evidence type="ECO:0000313" key="3">
    <source>
        <dbReference type="Proteomes" id="UP000242188"/>
    </source>
</evidence>
<dbReference type="AlphaFoldDB" id="A0A210QX02"/>
<dbReference type="OrthoDB" id="6148233at2759"/>
<protein>
    <submittedName>
        <fullName evidence="2">Uncharacterized protein</fullName>
    </submittedName>
</protein>
<feature type="compositionally biased region" description="Basic residues" evidence="1">
    <location>
        <begin position="372"/>
        <end position="382"/>
    </location>
</feature>
<feature type="compositionally biased region" description="Polar residues" evidence="1">
    <location>
        <begin position="154"/>
        <end position="164"/>
    </location>
</feature>
<evidence type="ECO:0000313" key="2">
    <source>
        <dbReference type="EMBL" id="OWF53290.1"/>
    </source>
</evidence>
<dbReference type="PANTHER" id="PTHR35378">
    <property type="entry name" value="UNNAMED PRODUCT"/>
    <property type="match status" value="1"/>
</dbReference>
<feature type="compositionally biased region" description="Polar residues" evidence="1">
    <location>
        <begin position="351"/>
        <end position="368"/>
    </location>
</feature>
<name>A0A210QX02_MIZYE</name>
<feature type="compositionally biased region" description="Polar residues" evidence="1">
    <location>
        <begin position="221"/>
        <end position="230"/>
    </location>
</feature>
<evidence type="ECO:0000256" key="1">
    <source>
        <dbReference type="SAM" id="MobiDB-lite"/>
    </source>
</evidence>
<dbReference type="STRING" id="6573.A0A210QX02"/>
<comment type="caution">
    <text evidence="2">The sequence shown here is derived from an EMBL/GenBank/DDBJ whole genome shotgun (WGS) entry which is preliminary data.</text>
</comment>
<feature type="region of interest" description="Disordered" evidence="1">
    <location>
        <begin position="132"/>
        <end position="166"/>
    </location>
</feature>
<reference evidence="2 3" key="1">
    <citation type="journal article" date="2017" name="Nat. Ecol. Evol.">
        <title>Scallop genome provides insights into evolution of bilaterian karyotype and development.</title>
        <authorList>
            <person name="Wang S."/>
            <person name="Zhang J."/>
            <person name="Jiao W."/>
            <person name="Li J."/>
            <person name="Xun X."/>
            <person name="Sun Y."/>
            <person name="Guo X."/>
            <person name="Huan P."/>
            <person name="Dong B."/>
            <person name="Zhang L."/>
            <person name="Hu X."/>
            <person name="Sun X."/>
            <person name="Wang J."/>
            <person name="Zhao C."/>
            <person name="Wang Y."/>
            <person name="Wang D."/>
            <person name="Huang X."/>
            <person name="Wang R."/>
            <person name="Lv J."/>
            <person name="Li Y."/>
            <person name="Zhang Z."/>
            <person name="Liu B."/>
            <person name="Lu W."/>
            <person name="Hui Y."/>
            <person name="Liang J."/>
            <person name="Zhou Z."/>
            <person name="Hou R."/>
            <person name="Li X."/>
            <person name="Liu Y."/>
            <person name="Li H."/>
            <person name="Ning X."/>
            <person name="Lin Y."/>
            <person name="Zhao L."/>
            <person name="Xing Q."/>
            <person name="Dou J."/>
            <person name="Li Y."/>
            <person name="Mao J."/>
            <person name="Guo H."/>
            <person name="Dou H."/>
            <person name="Li T."/>
            <person name="Mu C."/>
            <person name="Jiang W."/>
            <person name="Fu Q."/>
            <person name="Fu X."/>
            <person name="Miao Y."/>
            <person name="Liu J."/>
            <person name="Yu Q."/>
            <person name="Li R."/>
            <person name="Liao H."/>
            <person name="Li X."/>
            <person name="Kong Y."/>
            <person name="Jiang Z."/>
            <person name="Chourrout D."/>
            <person name="Li R."/>
            <person name="Bao Z."/>
        </authorList>
    </citation>
    <scope>NUCLEOTIDE SEQUENCE [LARGE SCALE GENOMIC DNA]</scope>
    <source>
        <strain evidence="2 3">PY_sf001</strain>
    </source>
</reference>
<feature type="region of interest" description="Disordered" evidence="1">
    <location>
        <begin position="351"/>
        <end position="382"/>
    </location>
</feature>
<dbReference type="EMBL" id="NEDP02001434">
    <property type="protein sequence ID" value="OWF53290.1"/>
    <property type="molecule type" value="Genomic_DNA"/>
</dbReference>
<gene>
    <name evidence="2" type="ORF">KP79_PYT10977</name>
</gene>